<name>A0A8C6KLF1_NOTFU</name>
<dbReference type="InterPro" id="IPR037760">
    <property type="entry name" value="SMKR1"/>
</dbReference>
<dbReference type="PANTHER" id="PTHR37932">
    <property type="entry name" value="SMALL LYSINE-RICH PROTEIN 1"/>
    <property type="match status" value="1"/>
</dbReference>
<dbReference type="AlphaFoldDB" id="A0A8C6KLF1"/>
<dbReference type="Ensembl" id="ENSNFUT00015007882.1">
    <property type="protein sequence ID" value="ENSNFUP00015007488.1"/>
    <property type="gene ID" value="ENSNFUG00015003691.1"/>
</dbReference>
<reference evidence="1" key="1">
    <citation type="submission" date="2014-08" db="EMBL/GenBank/DDBJ databases">
        <authorList>
            <person name="Senf B."/>
            <person name="Petzold A."/>
            <person name="Downie B.R."/>
            <person name="Koch P."/>
            <person name="Platzer M."/>
        </authorList>
    </citation>
    <scope>NUCLEOTIDE SEQUENCE [LARGE SCALE GENOMIC DNA]</scope>
    <source>
        <strain evidence="1">GRZ</strain>
    </source>
</reference>
<organism evidence="1 2">
    <name type="scientific">Nothobranchius furzeri</name>
    <name type="common">Turquoise killifish</name>
    <dbReference type="NCBI Taxonomy" id="105023"/>
    <lineage>
        <taxon>Eukaryota</taxon>
        <taxon>Metazoa</taxon>
        <taxon>Chordata</taxon>
        <taxon>Craniata</taxon>
        <taxon>Vertebrata</taxon>
        <taxon>Euteleostomi</taxon>
        <taxon>Actinopterygii</taxon>
        <taxon>Neopterygii</taxon>
        <taxon>Teleostei</taxon>
        <taxon>Neoteleostei</taxon>
        <taxon>Acanthomorphata</taxon>
        <taxon>Ovalentaria</taxon>
        <taxon>Atherinomorphae</taxon>
        <taxon>Cyprinodontiformes</taxon>
        <taxon>Nothobranchiidae</taxon>
        <taxon>Nothobranchius</taxon>
    </lineage>
</organism>
<proteinExistence type="predicted"/>
<protein>
    <submittedName>
        <fullName evidence="1">Uncharacterized protein</fullName>
    </submittedName>
</protein>
<evidence type="ECO:0000313" key="2">
    <source>
        <dbReference type="Proteomes" id="UP000694548"/>
    </source>
</evidence>
<evidence type="ECO:0000313" key="1">
    <source>
        <dbReference type="Ensembl" id="ENSNFUP00015007488.1"/>
    </source>
</evidence>
<keyword evidence="2" id="KW-1185">Reference proteome</keyword>
<dbReference type="PANTHER" id="PTHR37932:SF1">
    <property type="entry name" value="SMALL LYSINE-RICH PROTEIN 1"/>
    <property type="match status" value="1"/>
</dbReference>
<reference evidence="1" key="3">
    <citation type="submission" date="2025-09" db="UniProtKB">
        <authorList>
            <consortium name="Ensembl"/>
        </authorList>
    </citation>
    <scope>IDENTIFICATION</scope>
</reference>
<dbReference type="Proteomes" id="UP000694548">
    <property type="component" value="Chromosome sgr01"/>
</dbReference>
<sequence length="66" mass="7353">MPKIASIKTETAHIKTESCHHGKEFKHDSLEVDFLTPAAMENLYYTCHNAADCLELTGFGPRGRSC</sequence>
<reference evidence="1" key="2">
    <citation type="submission" date="2025-08" db="UniProtKB">
        <authorList>
            <consortium name="Ensembl"/>
        </authorList>
    </citation>
    <scope>IDENTIFICATION</scope>
</reference>
<accession>A0A8C6KLF1</accession>